<sequence>MLPTFPALEPYARTTVRLNPRPGHPVADQSSMGGPLLWPADEPWPTCDGPLGEDHYDNSPGEAEAPLVPVLQLLASDVPELPFPAGTDVLQVLWCPFDHEPFSSPRPEIRWRRSAGVGSRLLSLPAPDQESSPEFVPSPCVLSPERVTEYPTFDLPRDVWLQIRDEIEQVKQDTGWEYESELAVAPGTKAGGYPGWTQSPDWPDCSCGTAMEHLLTVTGWEFDRGDNKRWIAAEDRPAMQGWSFDSEDDHPSRALQNPSGLMLGDAGGIYLFVCTHCDDRPVDYRFDCS</sequence>
<accession>A0A919SRV0</accession>
<keyword evidence="2" id="KW-1185">Reference proteome</keyword>
<proteinExistence type="predicted"/>
<dbReference type="EMBL" id="BOQP01000025">
    <property type="protein sequence ID" value="GIM75923.1"/>
    <property type="molecule type" value="Genomic_DNA"/>
</dbReference>
<dbReference type="Proteomes" id="UP000680865">
    <property type="component" value="Unassembled WGS sequence"/>
</dbReference>
<comment type="caution">
    <text evidence="1">The sequence shown here is derived from an EMBL/GenBank/DDBJ whole genome shotgun (WGS) entry which is preliminary data.</text>
</comment>
<dbReference type="AlphaFoldDB" id="A0A919SRV0"/>
<evidence type="ECO:0000313" key="2">
    <source>
        <dbReference type="Proteomes" id="UP000680865"/>
    </source>
</evidence>
<reference evidence="1" key="1">
    <citation type="submission" date="2021-03" db="EMBL/GenBank/DDBJ databases">
        <title>Whole genome shotgun sequence of Actinoplanes consettensis NBRC 14913.</title>
        <authorList>
            <person name="Komaki H."/>
            <person name="Tamura T."/>
        </authorList>
    </citation>
    <scope>NUCLEOTIDE SEQUENCE</scope>
    <source>
        <strain evidence="1">NBRC 14913</strain>
    </source>
</reference>
<dbReference type="InterPro" id="IPR035948">
    <property type="entry name" value="YwqG-like_sf"/>
</dbReference>
<evidence type="ECO:0000313" key="1">
    <source>
        <dbReference type="EMBL" id="GIM75923.1"/>
    </source>
</evidence>
<dbReference type="SUPFAM" id="SSF103032">
    <property type="entry name" value="Hypothetical protein YwqG"/>
    <property type="match status" value="1"/>
</dbReference>
<organism evidence="1 2">
    <name type="scientific">Winogradskya consettensis</name>
    <dbReference type="NCBI Taxonomy" id="113560"/>
    <lineage>
        <taxon>Bacteria</taxon>
        <taxon>Bacillati</taxon>
        <taxon>Actinomycetota</taxon>
        <taxon>Actinomycetes</taxon>
        <taxon>Micromonosporales</taxon>
        <taxon>Micromonosporaceae</taxon>
        <taxon>Winogradskya</taxon>
    </lineage>
</organism>
<dbReference type="RefSeq" id="WP_212999448.1">
    <property type="nucleotide sequence ID" value="NZ_BAAATW010000001.1"/>
</dbReference>
<name>A0A919SRV0_9ACTN</name>
<protein>
    <recommendedName>
        <fullName evidence="3">DUF1963 domain-containing protein</fullName>
    </recommendedName>
</protein>
<gene>
    <name evidence="1" type="ORF">Aco04nite_47770</name>
</gene>
<dbReference type="Gene3D" id="2.30.320.10">
    <property type="entry name" value="YwqG-like"/>
    <property type="match status" value="1"/>
</dbReference>
<evidence type="ECO:0008006" key="3">
    <source>
        <dbReference type="Google" id="ProtNLM"/>
    </source>
</evidence>